<reference evidence="1 2" key="1">
    <citation type="submission" date="2014-03" db="EMBL/GenBank/DDBJ databases">
        <title>Draft Genome Sequences of Four Burkholderia Strains.</title>
        <authorList>
            <person name="Liu X.Y."/>
            <person name="Li C.X."/>
            <person name="Xu J.H."/>
        </authorList>
    </citation>
    <scope>NUCLEOTIDE SEQUENCE [LARGE SCALE GENOMIC DNA]</scope>
    <source>
        <strain evidence="1 2">DSM 50014</strain>
    </source>
</reference>
<keyword evidence="2" id="KW-1185">Reference proteome</keyword>
<gene>
    <name evidence="1" type="ORF">BG61_08610</name>
</gene>
<proteinExistence type="predicted"/>
<dbReference type="AlphaFoldDB" id="A0A069PAQ0"/>
<organism evidence="1 2">
    <name type="scientific">Caballeronia glathei</name>
    <dbReference type="NCBI Taxonomy" id="60547"/>
    <lineage>
        <taxon>Bacteria</taxon>
        <taxon>Pseudomonadati</taxon>
        <taxon>Pseudomonadota</taxon>
        <taxon>Betaproteobacteria</taxon>
        <taxon>Burkholderiales</taxon>
        <taxon>Burkholderiaceae</taxon>
        <taxon>Caballeronia</taxon>
    </lineage>
</organism>
<dbReference type="Proteomes" id="UP000027466">
    <property type="component" value="Unassembled WGS sequence"/>
</dbReference>
<comment type="caution">
    <text evidence="1">The sequence shown here is derived from an EMBL/GenBank/DDBJ whole genome shotgun (WGS) entry which is preliminary data.</text>
</comment>
<name>A0A069PAQ0_9BURK</name>
<evidence type="ECO:0000313" key="2">
    <source>
        <dbReference type="Proteomes" id="UP000027466"/>
    </source>
</evidence>
<dbReference type="EMBL" id="JFHC01000153">
    <property type="protein sequence ID" value="KDR37715.1"/>
    <property type="molecule type" value="Genomic_DNA"/>
</dbReference>
<protein>
    <submittedName>
        <fullName evidence="1">Uncharacterized protein</fullName>
    </submittedName>
</protein>
<evidence type="ECO:0000313" key="1">
    <source>
        <dbReference type="EMBL" id="KDR37715.1"/>
    </source>
</evidence>
<sequence>METSDATNSASDRKYAFTHITKRPAALFDCVLTDAATDIELAARNLQISDASFVRLRRVMDRVACAQRLLETIRVASVGTSGVRAKGDETGMRQMVMRDAVELLARGATRLPSTGGRVACVGICSGRQDVTSAFRGQPF</sequence>
<accession>A0A069PAQ0</accession>